<dbReference type="AlphaFoldDB" id="A0A9P5SL33"/>
<proteinExistence type="predicted"/>
<evidence type="ECO:0000256" key="1">
    <source>
        <dbReference type="SAM" id="MobiDB-lite"/>
    </source>
</evidence>
<feature type="compositionally biased region" description="Polar residues" evidence="1">
    <location>
        <begin position="123"/>
        <end position="133"/>
    </location>
</feature>
<feature type="region of interest" description="Disordered" evidence="1">
    <location>
        <begin position="346"/>
        <end position="412"/>
    </location>
</feature>
<feature type="region of interest" description="Disordered" evidence="1">
    <location>
        <begin position="1"/>
        <end position="176"/>
    </location>
</feature>
<dbReference type="Proteomes" id="UP000696485">
    <property type="component" value="Unassembled WGS sequence"/>
</dbReference>
<feature type="compositionally biased region" description="Basic and acidic residues" evidence="1">
    <location>
        <begin position="378"/>
        <end position="389"/>
    </location>
</feature>
<evidence type="ECO:0000313" key="2">
    <source>
        <dbReference type="EMBL" id="KAF9329481.1"/>
    </source>
</evidence>
<evidence type="ECO:0000313" key="3">
    <source>
        <dbReference type="Proteomes" id="UP000696485"/>
    </source>
</evidence>
<keyword evidence="3" id="KW-1185">Reference proteome</keyword>
<accession>A0A9P5SL33</accession>
<feature type="compositionally biased region" description="Polar residues" evidence="1">
    <location>
        <begin position="390"/>
        <end position="404"/>
    </location>
</feature>
<feature type="compositionally biased region" description="Low complexity" evidence="1">
    <location>
        <begin position="246"/>
        <end position="259"/>
    </location>
</feature>
<sequence>MPHKKTTRQPPNGAQAATHEDMPLSDKPSSSHSSHSSLTRLDIKEILSPVSLANPANANPHTPSGSSSPVVEDSQNSRPESATSTPLSSWSSNANSPAKPLDDSDASDAGEGAHPIDLAFLRSGSSTPVPSTRPSKDVQPLSIDSGEGSSTAAQARHVEKEPIEVQDGDSNAANPIVVLDDDHFEISDDDDDYDDDKVEIIDITAPTRQRHYPPMDAMPRVPGSSFQEGFRLPSLRRLVSSMEPDSSQSQRSQPQRSSSIMSVRLVVQDDDDDITGGYEDRYGRDNVRIDSEVQEVQFDRYHPWAQGPVQFIVPSEQHALEGTPERRRLEQYEQELGQRQIEQAYDMDDNLPHIDYDDADESSNDEEEHLGAFSGETLKSRPPDAESRTTVDSQSPTAQGQTTYDGPYSPHTLLSFNNTSIVTRRVYHVDKTRV</sequence>
<reference evidence="2" key="1">
    <citation type="journal article" date="2020" name="Fungal Divers.">
        <title>Resolving the Mortierellaceae phylogeny through synthesis of multi-gene phylogenetics and phylogenomics.</title>
        <authorList>
            <person name="Vandepol N."/>
            <person name="Liber J."/>
            <person name="Desiro A."/>
            <person name="Na H."/>
            <person name="Kennedy M."/>
            <person name="Barry K."/>
            <person name="Grigoriev I.V."/>
            <person name="Miller A.N."/>
            <person name="O'Donnell K."/>
            <person name="Stajich J.E."/>
            <person name="Bonito G."/>
        </authorList>
    </citation>
    <scope>NUCLEOTIDE SEQUENCE</scope>
    <source>
        <strain evidence="2">NVP1</strain>
    </source>
</reference>
<organism evidence="2 3">
    <name type="scientific">Podila minutissima</name>
    <dbReference type="NCBI Taxonomy" id="64525"/>
    <lineage>
        <taxon>Eukaryota</taxon>
        <taxon>Fungi</taxon>
        <taxon>Fungi incertae sedis</taxon>
        <taxon>Mucoromycota</taxon>
        <taxon>Mortierellomycotina</taxon>
        <taxon>Mortierellomycetes</taxon>
        <taxon>Mortierellales</taxon>
        <taxon>Mortierellaceae</taxon>
        <taxon>Podila</taxon>
    </lineage>
</organism>
<dbReference type="EMBL" id="JAAAUY010000471">
    <property type="protein sequence ID" value="KAF9329481.1"/>
    <property type="molecule type" value="Genomic_DNA"/>
</dbReference>
<name>A0A9P5SL33_9FUNG</name>
<comment type="caution">
    <text evidence="2">The sequence shown here is derived from an EMBL/GenBank/DDBJ whole genome shotgun (WGS) entry which is preliminary data.</text>
</comment>
<feature type="region of interest" description="Disordered" evidence="1">
    <location>
        <begin position="204"/>
        <end position="227"/>
    </location>
</feature>
<feature type="compositionally biased region" description="Polar residues" evidence="1">
    <location>
        <begin position="54"/>
        <end position="80"/>
    </location>
</feature>
<feature type="region of interest" description="Disordered" evidence="1">
    <location>
        <begin position="240"/>
        <end position="262"/>
    </location>
</feature>
<gene>
    <name evidence="2" type="ORF">BG006_007451</name>
</gene>
<feature type="compositionally biased region" description="Acidic residues" evidence="1">
    <location>
        <begin position="357"/>
        <end position="368"/>
    </location>
</feature>
<protein>
    <submittedName>
        <fullName evidence="2">Uncharacterized protein</fullName>
    </submittedName>
</protein>
<feature type="compositionally biased region" description="Low complexity" evidence="1">
    <location>
        <begin position="81"/>
        <end position="97"/>
    </location>
</feature>